<dbReference type="GO" id="GO:0017111">
    <property type="term" value="F:ribonucleoside triphosphate phosphatase activity"/>
    <property type="evidence" value="ECO:0007669"/>
    <property type="project" value="TreeGrafter"/>
</dbReference>
<evidence type="ECO:0000256" key="13">
    <source>
        <dbReference type="ARBA" id="ARBA00067799"/>
    </source>
</evidence>
<feature type="region of interest" description="Disordered" evidence="17">
    <location>
        <begin position="106"/>
        <end position="129"/>
    </location>
</feature>
<organism evidence="18 19">
    <name type="scientific">Henningerozyma blattae (strain ATCC 34711 / CBS 6284 / DSM 70876 / NBRC 10599 / NRRL Y-10934 / UCD 77-7)</name>
    <name type="common">Yeast</name>
    <name type="synonym">Tetrapisispora blattae</name>
    <dbReference type="NCBI Taxonomy" id="1071380"/>
    <lineage>
        <taxon>Eukaryota</taxon>
        <taxon>Fungi</taxon>
        <taxon>Dikarya</taxon>
        <taxon>Ascomycota</taxon>
        <taxon>Saccharomycotina</taxon>
        <taxon>Saccharomycetes</taxon>
        <taxon>Saccharomycetales</taxon>
        <taxon>Saccharomycetaceae</taxon>
        <taxon>Henningerozyma</taxon>
    </lineage>
</organism>
<dbReference type="GeneID" id="14495920"/>
<feature type="active site" description="Proton acceptor" evidence="14">
    <location>
        <position position="261"/>
    </location>
</feature>
<evidence type="ECO:0000256" key="16">
    <source>
        <dbReference type="RuleBase" id="RU003833"/>
    </source>
</evidence>
<dbReference type="CDD" id="cd24040">
    <property type="entry name" value="ASKHA_NBD_GDA1"/>
    <property type="match status" value="1"/>
</dbReference>
<comment type="catalytic activity">
    <reaction evidence="12">
        <text>GDP + H2O = GMP + phosphate + H(+)</text>
        <dbReference type="Rhea" id="RHEA:22156"/>
        <dbReference type="ChEBI" id="CHEBI:15377"/>
        <dbReference type="ChEBI" id="CHEBI:15378"/>
        <dbReference type="ChEBI" id="CHEBI:43474"/>
        <dbReference type="ChEBI" id="CHEBI:58115"/>
        <dbReference type="ChEBI" id="CHEBI:58189"/>
        <dbReference type="EC" id="3.6.1.42"/>
    </reaction>
</comment>
<evidence type="ECO:0000256" key="1">
    <source>
        <dbReference type="ARBA" id="ARBA00004323"/>
    </source>
</evidence>
<evidence type="ECO:0000256" key="3">
    <source>
        <dbReference type="ARBA" id="ARBA00009283"/>
    </source>
</evidence>
<keyword evidence="8" id="KW-0333">Golgi apparatus</keyword>
<dbReference type="PROSITE" id="PS01238">
    <property type="entry name" value="GDA1_CD39_NTPASE"/>
    <property type="match status" value="1"/>
</dbReference>
<dbReference type="OrthoDB" id="6372431at2759"/>
<dbReference type="PANTHER" id="PTHR11782">
    <property type="entry name" value="ADENOSINE/GUANOSINE DIPHOSPHATASE"/>
    <property type="match status" value="1"/>
</dbReference>
<dbReference type="GO" id="GO:0000139">
    <property type="term" value="C:Golgi membrane"/>
    <property type="evidence" value="ECO:0007669"/>
    <property type="project" value="UniProtKB-SubCell"/>
</dbReference>
<keyword evidence="7" id="KW-1133">Transmembrane helix</keyword>
<dbReference type="eggNOG" id="KOG1385">
    <property type="taxonomic scope" value="Eukaryota"/>
</dbReference>
<dbReference type="InterPro" id="IPR000407">
    <property type="entry name" value="GDA1_CD39_NTPase"/>
</dbReference>
<dbReference type="FunCoup" id="I2H3D2">
    <property type="interactions" value="394"/>
</dbReference>
<evidence type="ECO:0000256" key="15">
    <source>
        <dbReference type="PIRSR" id="PIRSR600407-2"/>
    </source>
</evidence>
<dbReference type="RefSeq" id="XP_004180403.1">
    <property type="nucleotide sequence ID" value="XM_004180355.1"/>
</dbReference>
<keyword evidence="6" id="KW-0735">Signal-anchor</keyword>
<dbReference type="GO" id="GO:0045134">
    <property type="term" value="F:UDP phosphatase activity"/>
    <property type="evidence" value="ECO:0007669"/>
    <property type="project" value="EnsemblFungi"/>
</dbReference>
<dbReference type="GO" id="GO:0009134">
    <property type="term" value="P:nucleoside diphosphate catabolic process"/>
    <property type="evidence" value="ECO:0007669"/>
    <property type="project" value="TreeGrafter"/>
</dbReference>
<proteinExistence type="inferred from homology"/>
<evidence type="ECO:0000256" key="5">
    <source>
        <dbReference type="ARBA" id="ARBA00022801"/>
    </source>
</evidence>
<keyword evidence="4" id="KW-0812">Transmembrane</keyword>
<dbReference type="KEGG" id="tbl:TBLA_0D03850"/>
<name>I2H3D2_HENB6</name>
<dbReference type="GO" id="GO:0004382">
    <property type="term" value="F:GDP phosphatase activity"/>
    <property type="evidence" value="ECO:0007669"/>
    <property type="project" value="UniProtKB-EC"/>
</dbReference>
<feature type="binding site" evidence="15">
    <location>
        <begin position="292"/>
        <end position="296"/>
    </location>
    <ligand>
        <name>ATP</name>
        <dbReference type="ChEBI" id="CHEBI:30616"/>
    </ligand>
</feature>
<evidence type="ECO:0000256" key="6">
    <source>
        <dbReference type="ARBA" id="ARBA00022968"/>
    </source>
</evidence>
<evidence type="ECO:0000256" key="4">
    <source>
        <dbReference type="ARBA" id="ARBA00022692"/>
    </source>
</evidence>
<evidence type="ECO:0000256" key="14">
    <source>
        <dbReference type="PIRSR" id="PIRSR600407-1"/>
    </source>
</evidence>
<keyword evidence="5 16" id="KW-0378">Hydrolase</keyword>
<dbReference type="Gene3D" id="3.30.420.40">
    <property type="match status" value="1"/>
</dbReference>
<evidence type="ECO:0000256" key="10">
    <source>
        <dbReference type="ARBA" id="ARBA00037742"/>
    </source>
</evidence>
<comment type="pathway">
    <text evidence="2">Protein modification; protein glycosylation.</text>
</comment>
<keyword evidence="15" id="KW-0067">ATP-binding</keyword>
<dbReference type="EC" id="3.6.1.42" evidence="11"/>
<reference evidence="18 19" key="1">
    <citation type="journal article" date="2011" name="Proc. Natl. Acad. Sci. U.S.A.">
        <title>Evolutionary erosion of yeast sex chromosomes by mating-type switching accidents.</title>
        <authorList>
            <person name="Gordon J.L."/>
            <person name="Armisen D."/>
            <person name="Proux-Wera E."/>
            <person name="Oheigeartaigh S.S."/>
            <person name="Byrne K.P."/>
            <person name="Wolfe K.H."/>
        </authorList>
    </citation>
    <scope>NUCLEOTIDE SEQUENCE [LARGE SCALE GENOMIC DNA]</scope>
    <source>
        <strain evidence="19">ATCC 34711 / CBS 6284 / DSM 70876 / NBRC 10599 / NRRL Y-10934 / UCD 77-7</strain>
    </source>
</reference>
<sequence>MQAVKNYRIALCAFGTIMLFFLIRSSSNASSTVSTSNNAHNSIIKPEIPQDLAPNVNILPVSAEPGYITDEVTDKGNSEVADAVKEYVNSQVAIVSAAATTDVVGAPSASSVSSSSSSKNSGSKSSESGALCTKDHQYVVMIDAGSTGSRVHVYEFDVCTQPPTLIHETFEMLKPGLSSFDTDAVGAAKSLDPLLKVAMETIPESFRGCTPVAVKATAGLRLLGETKATKILGAVRQHLEKDYPFAVVEGEGISMMSGDEEGVYAWITTNYLLGNIGADEKIPTAAVFDLGGGSTQIVFEPTFKGNEKLIDGEHKYELEFGGESYDLYQFSHLGYGLMQGRNKVNALLVENAIKEGKIVEGDVENKHTLVSPCLPPGTSVSNEKVKLTSGKEYHINFKGPVTAAGPQCRFLADKVLNKDAKCSQKPCSFNGVHQPSLVKTFKETNDLYVFSYFYDRTRPLGMPLSFTLNELADLARMVCNGEEVWESVFAGIDGSVEELQKEPQWCLDLSFQVSLLHTGYDIPLHRELKTAQTIDNNEIGWCLGASLPLLEGSNWKCRVNQL</sequence>
<evidence type="ECO:0000256" key="7">
    <source>
        <dbReference type="ARBA" id="ARBA00022989"/>
    </source>
</evidence>
<dbReference type="Pfam" id="PF01150">
    <property type="entry name" value="GDA1_CD39"/>
    <property type="match status" value="1"/>
</dbReference>
<evidence type="ECO:0000256" key="8">
    <source>
        <dbReference type="ARBA" id="ARBA00023034"/>
    </source>
</evidence>
<dbReference type="HOGENOM" id="CLU_010246_4_1_1"/>
<gene>
    <name evidence="18" type="primary">TBLA0D03850</name>
    <name evidence="18" type="ORF">TBLA_0D03850</name>
</gene>
<dbReference type="FunFam" id="3.30.420.150:FF:000009">
    <property type="entry name" value="Guanosine-diphosphatase, putative"/>
    <property type="match status" value="1"/>
</dbReference>
<dbReference type="InParanoid" id="I2H3D2"/>
<comment type="similarity">
    <text evidence="3 16">Belongs to the GDA1/CD39 NTPase family.</text>
</comment>
<evidence type="ECO:0000256" key="11">
    <source>
        <dbReference type="ARBA" id="ARBA00038903"/>
    </source>
</evidence>
<evidence type="ECO:0000256" key="9">
    <source>
        <dbReference type="ARBA" id="ARBA00023136"/>
    </source>
</evidence>
<keyword evidence="15" id="KW-0547">Nucleotide-binding</keyword>
<keyword evidence="19" id="KW-1185">Reference proteome</keyword>
<evidence type="ECO:0000313" key="19">
    <source>
        <dbReference type="Proteomes" id="UP000002866"/>
    </source>
</evidence>
<dbReference type="Gene3D" id="3.30.420.150">
    <property type="entry name" value="Exopolyphosphatase. Domain 2"/>
    <property type="match status" value="1"/>
</dbReference>
<evidence type="ECO:0000256" key="17">
    <source>
        <dbReference type="SAM" id="MobiDB-lite"/>
    </source>
</evidence>
<comment type="subcellular location">
    <subcellularLocation>
        <location evidence="1">Golgi apparatus membrane</location>
        <topology evidence="1">Single-pass type II membrane protein</topology>
    </subcellularLocation>
</comment>
<dbReference type="GO" id="GO:0005524">
    <property type="term" value="F:ATP binding"/>
    <property type="evidence" value="ECO:0007669"/>
    <property type="project" value="UniProtKB-KW"/>
</dbReference>
<protein>
    <recommendedName>
        <fullName evidence="13">Guanosine-diphosphatase</fullName>
        <ecNumber evidence="11">3.6.1.42</ecNumber>
    </recommendedName>
</protein>
<evidence type="ECO:0000313" key="18">
    <source>
        <dbReference type="EMBL" id="CCH60884.1"/>
    </source>
</evidence>
<dbReference type="GO" id="GO:0006487">
    <property type="term" value="P:protein N-linked glycosylation"/>
    <property type="evidence" value="ECO:0007669"/>
    <property type="project" value="TreeGrafter"/>
</dbReference>
<accession>I2H3D2</accession>
<dbReference type="PANTHER" id="PTHR11782:SF83">
    <property type="entry name" value="GUANOSINE-DIPHOSPHATASE"/>
    <property type="match status" value="1"/>
</dbReference>
<dbReference type="Proteomes" id="UP000002866">
    <property type="component" value="Chromosome 4"/>
</dbReference>
<comment type="function">
    <text evidence="10">After transfer of sugars to endogenous macromolecular acceptors, the enzyme converts nucleoside diphosphates to nucleoside monophosphates which in turn exit the Golgi lumen in a coupled antiporter reaction, allowing entry of additional nucleotide sugar from the cytosol.</text>
</comment>
<keyword evidence="9" id="KW-0472">Membrane</keyword>
<dbReference type="EMBL" id="HE806319">
    <property type="protein sequence ID" value="CCH60884.1"/>
    <property type="molecule type" value="Genomic_DNA"/>
</dbReference>
<evidence type="ECO:0000256" key="2">
    <source>
        <dbReference type="ARBA" id="ARBA00004922"/>
    </source>
</evidence>
<dbReference type="OMA" id="WTCRIKE"/>
<evidence type="ECO:0000256" key="12">
    <source>
        <dbReference type="ARBA" id="ARBA00050779"/>
    </source>
</evidence>
<dbReference type="AlphaFoldDB" id="I2H3D2"/>